<dbReference type="GO" id="GO:0098796">
    <property type="term" value="C:membrane protein complex"/>
    <property type="evidence" value="ECO:0007669"/>
    <property type="project" value="UniProtKB-ARBA"/>
</dbReference>
<keyword evidence="1" id="KW-0813">Transport</keyword>
<feature type="domain" description="ABC transporter" evidence="4">
    <location>
        <begin position="8"/>
        <end position="241"/>
    </location>
</feature>
<dbReference type="PANTHER" id="PTHR24220">
    <property type="entry name" value="IMPORT ATP-BINDING PROTEIN"/>
    <property type="match status" value="1"/>
</dbReference>
<reference evidence="5 6" key="1">
    <citation type="submission" date="2016-08" db="EMBL/GenBank/DDBJ databases">
        <title>New Insights into Marine Group III Euryarchaeota, from dark to light.</title>
        <authorList>
            <person name="Haro-Moreno J.M."/>
            <person name="Rodriguez-Valera F."/>
            <person name="Lopez-Garcia P."/>
            <person name="Moreira D."/>
            <person name="Martin-Cuadrado A.B."/>
        </authorList>
    </citation>
    <scope>NUCLEOTIDE SEQUENCE [LARGE SCALE GENOMIC DNA]</scope>
    <source>
        <strain evidence="5">CG-Bathy1</strain>
    </source>
</reference>
<dbReference type="PROSITE" id="PS50893">
    <property type="entry name" value="ABC_TRANSPORTER_2"/>
    <property type="match status" value="1"/>
</dbReference>
<dbReference type="GO" id="GO:0016887">
    <property type="term" value="F:ATP hydrolysis activity"/>
    <property type="evidence" value="ECO:0007669"/>
    <property type="project" value="InterPro"/>
</dbReference>
<dbReference type="CDD" id="cd03255">
    <property type="entry name" value="ABC_MJ0796_LolCDE_FtsE"/>
    <property type="match status" value="1"/>
</dbReference>
<dbReference type="GO" id="GO:0005524">
    <property type="term" value="F:ATP binding"/>
    <property type="evidence" value="ECO:0007669"/>
    <property type="project" value="UniProtKB-KW"/>
</dbReference>
<dbReference type="PROSITE" id="PS00211">
    <property type="entry name" value="ABC_TRANSPORTER_1"/>
    <property type="match status" value="1"/>
</dbReference>
<dbReference type="Gene3D" id="3.40.50.300">
    <property type="entry name" value="P-loop containing nucleotide triphosphate hydrolases"/>
    <property type="match status" value="1"/>
</dbReference>
<evidence type="ECO:0000313" key="6">
    <source>
        <dbReference type="Proteomes" id="UP000183815"/>
    </source>
</evidence>
<dbReference type="Proteomes" id="UP000183815">
    <property type="component" value="Unassembled WGS sequence"/>
</dbReference>
<dbReference type="GO" id="GO:0005886">
    <property type="term" value="C:plasma membrane"/>
    <property type="evidence" value="ECO:0007669"/>
    <property type="project" value="TreeGrafter"/>
</dbReference>
<dbReference type="FunFam" id="3.40.50.300:FF:000032">
    <property type="entry name" value="Export ABC transporter ATP-binding protein"/>
    <property type="match status" value="1"/>
</dbReference>
<dbReference type="Pfam" id="PF00005">
    <property type="entry name" value="ABC_tran"/>
    <property type="match status" value="1"/>
</dbReference>
<organism evidence="5 6">
    <name type="scientific">Marine Group III euryarchaeote CG-Bathy1</name>
    <dbReference type="NCBI Taxonomy" id="1889001"/>
    <lineage>
        <taxon>Archaea</taxon>
        <taxon>Methanobacteriati</taxon>
        <taxon>Thermoplasmatota</taxon>
        <taxon>Thermoplasmata</taxon>
        <taxon>Candidatus Thermoprofundales</taxon>
    </lineage>
</organism>
<dbReference type="InterPro" id="IPR017871">
    <property type="entry name" value="ABC_transporter-like_CS"/>
</dbReference>
<keyword evidence="3" id="KW-0067">ATP-binding</keyword>
<evidence type="ECO:0000256" key="1">
    <source>
        <dbReference type="ARBA" id="ARBA00022448"/>
    </source>
</evidence>
<evidence type="ECO:0000256" key="2">
    <source>
        <dbReference type="ARBA" id="ARBA00022741"/>
    </source>
</evidence>
<dbReference type="AlphaFoldDB" id="A0A1J5TNV0"/>
<name>A0A1J5TNV0_9ARCH</name>
<accession>A0A1J5TNV0</accession>
<dbReference type="PANTHER" id="PTHR24220:SF659">
    <property type="entry name" value="TRANSPORTER, PUTATIVE-RELATED"/>
    <property type="match status" value="1"/>
</dbReference>
<dbReference type="SMART" id="SM00382">
    <property type="entry name" value="AAA"/>
    <property type="match status" value="1"/>
</dbReference>
<dbReference type="InterPro" id="IPR015854">
    <property type="entry name" value="ABC_transpr_LolD-like"/>
</dbReference>
<dbReference type="EMBL" id="MIYU01000022">
    <property type="protein sequence ID" value="OIR13662.1"/>
    <property type="molecule type" value="Genomic_DNA"/>
</dbReference>
<dbReference type="InterPro" id="IPR017911">
    <property type="entry name" value="MacB-like_ATP-bd"/>
</dbReference>
<comment type="caution">
    <text evidence="5">The sequence shown here is derived from an EMBL/GenBank/DDBJ whole genome shotgun (WGS) entry which is preliminary data.</text>
</comment>
<evidence type="ECO:0000259" key="4">
    <source>
        <dbReference type="PROSITE" id="PS50893"/>
    </source>
</evidence>
<sequence length="241" mass="25980">MGKHDSLLKVSNLTRGFGSGDTRLEVLKGVDFEIKSGELVALMGPSGSGKSTLLNIVGGLLEADGGSIRMNDFTYGTDSPSNVVELRRKHIGWIFQDFHLLDHISALGNVAFSLDLSGFSAEESEKRAIDSLKRTGIFDRAEHKPDELSGGQSQRVAIARAISGQKTLILADEPTGNLDLSSANDILELFKTLCHNPKNPISILMVTHDPHLASKADRMLLIKEGKVVASTVDSAWDGDND</sequence>
<dbReference type="SUPFAM" id="SSF52540">
    <property type="entry name" value="P-loop containing nucleoside triphosphate hydrolases"/>
    <property type="match status" value="1"/>
</dbReference>
<evidence type="ECO:0000313" key="5">
    <source>
        <dbReference type="EMBL" id="OIR13662.1"/>
    </source>
</evidence>
<protein>
    <recommendedName>
        <fullName evidence="4">ABC transporter domain-containing protein</fullName>
    </recommendedName>
</protein>
<proteinExistence type="predicted"/>
<dbReference type="GO" id="GO:0022857">
    <property type="term" value="F:transmembrane transporter activity"/>
    <property type="evidence" value="ECO:0007669"/>
    <property type="project" value="TreeGrafter"/>
</dbReference>
<keyword evidence="2" id="KW-0547">Nucleotide-binding</keyword>
<dbReference type="InterPro" id="IPR003439">
    <property type="entry name" value="ABC_transporter-like_ATP-bd"/>
</dbReference>
<gene>
    <name evidence="5" type="ORF">BEU04_03625</name>
</gene>
<dbReference type="InterPro" id="IPR027417">
    <property type="entry name" value="P-loop_NTPase"/>
</dbReference>
<dbReference type="InterPro" id="IPR003593">
    <property type="entry name" value="AAA+_ATPase"/>
</dbReference>
<evidence type="ECO:0000256" key="3">
    <source>
        <dbReference type="ARBA" id="ARBA00022840"/>
    </source>
</evidence>